<sequence>MLHLPDCGTCLLSAKGHRGVLFIYLFIFLNGGNSLDKSLTRPKCRYKSKLTQGIHPKRVISVFITKVYFPRGLELPYASLEGNYQNLSKNCWKLSEMLKKIRNFIKDLMVVGSPSAVQWVGWSLSVILFLC</sequence>
<evidence type="ECO:0000313" key="1">
    <source>
        <dbReference type="EMBL" id="KAG8646464.1"/>
    </source>
</evidence>
<reference evidence="2" key="1">
    <citation type="journal article" date="2016" name="Nat. Biotechnol.">
        <title>Sequencing wild and cultivated cassava and related species reveals extensive interspecific hybridization and genetic diversity.</title>
        <authorList>
            <person name="Bredeson J.V."/>
            <person name="Lyons J.B."/>
            <person name="Prochnik S.E."/>
            <person name="Wu G.A."/>
            <person name="Ha C.M."/>
            <person name="Edsinger-Gonzales E."/>
            <person name="Grimwood J."/>
            <person name="Schmutz J."/>
            <person name="Rabbi I.Y."/>
            <person name="Egesi C."/>
            <person name="Nauluvula P."/>
            <person name="Lebot V."/>
            <person name="Ndunguru J."/>
            <person name="Mkamilo G."/>
            <person name="Bart R.S."/>
            <person name="Setter T.L."/>
            <person name="Gleadow R.M."/>
            <person name="Kulakow P."/>
            <person name="Ferguson M.E."/>
            <person name="Rounsley S."/>
            <person name="Rokhsar D.S."/>
        </authorList>
    </citation>
    <scope>NUCLEOTIDE SEQUENCE [LARGE SCALE GENOMIC DNA]</scope>
    <source>
        <strain evidence="2">cv. AM560-2</strain>
    </source>
</reference>
<keyword evidence="2" id="KW-1185">Reference proteome</keyword>
<protein>
    <submittedName>
        <fullName evidence="1">Uncharacterized protein</fullName>
    </submittedName>
</protein>
<name>A0ACB7H308_MANES</name>
<proteinExistence type="predicted"/>
<dbReference type="Proteomes" id="UP000091857">
    <property type="component" value="Chromosome 9"/>
</dbReference>
<organism evidence="1 2">
    <name type="scientific">Manihot esculenta</name>
    <name type="common">Cassava</name>
    <name type="synonym">Jatropha manihot</name>
    <dbReference type="NCBI Taxonomy" id="3983"/>
    <lineage>
        <taxon>Eukaryota</taxon>
        <taxon>Viridiplantae</taxon>
        <taxon>Streptophyta</taxon>
        <taxon>Embryophyta</taxon>
        <taxon>Tracheophyta</taxon>
        <taxon>Spermatophyta</taxon>
        <taxon>Magnoliopsida</taxon>
        <taxon>eudicotyledons</taxon>
        <taxon>Gunneridae</taxon>
        <taxon>Pentapetalae</taxon>
        <taxon>rosids</taxon>
        <taxon>fabids</taxon>
        <taxon>Malpighiales</taxon>
        <taxon>Euphorbiaceae</taxon>
        <taxon>Crotonoideae</taxon>
        <taxon>Manihoteae</taxon>
        <taxon>Manihot</taxon>
    </lineage>
</organism>
<gene>
    <name evidence="1" type="ORF">MANES_09G009201v8</name>
</gene>
<dbReference type="EMBL" id="CM004395">
    <property type="protein sequence ID" value="KAG8646464.1"/>
    <property type="molecule type" value="Genomic_DNA"/>
</dbReference>
<evidence type="ECO:0000313" key="2">
    <source>
        <dbReference type="Proteomes" id="UP000091857"/>
    </source>
</evidence>
<accession>A0ACB7H308</accession>
<comment type="caution">
    <text evidence="1">The sequence shown here is derived from an EMBL/GenBank/DDBJ whole genome shotgun (WGS) entry which is preliminary data.</text>
</comment>